<geneLocation type="plasmid" evidence="5 6">
    <name>unnamed</name>
</geneLocation>
<keyword evidence="2" id="KW-0226">DNA condensation</keyword>
<keyword evidence="3 5" id="KW-0238">DNA-binding</keyword>
<dbReference type="GO" id="GO:0030527">
    <property type="term" value="F:structural constituent of chromatin"/>
    <property type="evidence" value="ECO:0007669"/>
    <property type="project" value="InterPro"/>
</dbReference>
<organism evidence="5 6">
    <name type="scientific">Paraburkholderia ginsengisoli</name>
    <dbReference type="NCBI Taxonomy" id="311231"/>
    <lineage>
        <taxon>Bacteria</taxon>
        <taxon>Pseudomonadati</taxon>
        <taxon>Pseudomonadota</taxon>
        <taxon>Betaproteobacteria</taxon>
        <taxon>Burkholderiales</taxon>
        <taxon>Burkholderiaceae</taxon>
        <taxon>Paraburkholderia</taxon>
    </lineage>
</organism>
<dbReference type="PANTHER" id="PTHR33175:SF3">
    <property type="entry name" value="DNA-BINDING PROTEIN HU-BETA"/>
    <property type="match status" value="1"/>
</dbReference>
<dbReference type="InterPro" id="IPR020816">
    <property type="entry name" value="Histone-like_DNA-bd_CS"/>
</dbReference>
<dbReference type="PRINTS" id="PR01727">
    <property type="entry name" value="DNABINDINGHU"/>
</dbReference>
<evidence type="ECO:0000313" key="5">
    <source>
        <dbReference type="EMBL" id="QQC67929.1"/>
    </source>
</evidence>
<keyword evidence="5" id="KW-0614">Plasmid</keyword>
<dbReference type="EMBL" id="CP066077">
    <property type="protein sequence ID" value="QQC67929.1"/>
    <property type="molecule type" value="Genomic_DNA"/>
</dbReference>
<dbReference type="Pfam" id="PF00216">
    <property type="entry name" value="Bac_DNA_binding"/>
    <property type="match status" value="1"/>
</dbReference>
<dbReference type="Proteomes" id="UP000595610">
    <property type="component" value="Plasmid unnamed"/>
</dbReference>
<dbReference type="PROSITE" id="PS00045">
    <property type="entry name" value="HISTONE_LIKE"/>
    <property type="match status" value="1"/>
</dbReference>
<dbReference type="SUPFAM" id="SSF47729">
    <property type="entry name" value="IHF-like DNA-binding proteins"/>
    <property type="match status" value="1"/>
</dbReference>
<dbReference type="InterPro" id="IPR010992">
    <property type="entry name" value="IHF-like_DNA-bd_dom_sf"/>
</dbReference>
<evidence type="ECO:0000256" key="3">
    <source>
        <dbReference type="ARBA" id="ARBA00023125"/>
    </source>
</evidence>
<name>A0A7T4N9W7_9BURK</name>
<evidence type="ECO:0000256" key="4">
    <source>
        <dbReference type="RuleBase" id="RU003939"/>
    </source>
</evidence>
<dbReference type="SMART" id="SM00411">
    <property type="entry name" value="BHL"/>
    <property type="match status" value="1"/>
</dbReference>
<dbReference type="RefSeq" id="WP_042329801.1">
    <property type="nucleotide sequence ID" value="NZ_CP066077.1"/>
</dbReference>
<dbReference type="AlphaFoldDB" id="A0A7T4N9W7"/>
<dbReference type="GO" id="GO:0030261">
    <property type="term" value="P:chromosome condensation"/>
    <property type="evidence" value="ECO:0007669"/>
    <property type="project" value="UniProtKB-KW"/>
</dbReference>
<protein>
    <submittedName>
        <fullName evidence="5">HU family DNA-binding protein</fullName>
    </submittedName>
</protein>
<keyword evidence="6" id="KW-1185">Reference proteome</keyword>
<dbReference type="InterPro" id="IPR000119">
    <property type="entry name" value="Hist_DNA-bd"/>
</dbReference>
<dbReference type="CDD" id="cd13831">
    <property type="entry name" value="HU"/>
    <property type="match status" value="1"/>
</dbReference>
<accession>A0A7T4N9W7</accession>
<sequence length="92" mass="9313">MNKQELVDAVAAVTEESKATTGEMIDAVIAAITGAVTKGDTVQLIGFGSFSMGARAARVGRNPATGAELQIPAAKTVKFTAGKAFKDAVNAS</sequence>
<evidence type="ECO:0000256" key="1">
    <source>
        <dbReference type="ARBA" id="ARBA00010529"/>
    </source>
</evidence>
<dbReference type="PANTHER" id="PTHR33175">
    <property type="entry name" value="DNA-BINDING PROTEIN HU"/>
    <property type="match status" value="1"/>
</dbReference>
<proteinExistence type="inferred from homology"/>
<evidence type="ECO:0000313" key="6">
    <source>
        <dbReference type="Proteomes" id="UP000595610"/>
    </source>
</evidence>
<reference evidence="5 6" key="1">
    <citation type="submission" date="2020-12" db="EMBL/GenBank/DDBJ databases">
        <title>FDA dAtabase for Regulatory Grade micrObial Sequences (FDA-ARGOS): Supporting development and validation of Infectious Disease Dx tests.</title>
        <authorList>
            <person name="Nelson B."/>
            <person name="Plummer A."/>
            <person name="Tallon L."/>
            <person name="Sadzewicz L."/>
            <person name="Zhao X."/>
            <person name="Boylan J."/>
            <person name="Ott S."/>
            <person name="Bowen H."/>
            <person name="Vavikolanu K."/>
            <person name="Mehta A."/>
            <person name="Aluvathingal J."/>
            <person name="Nadendla S."/>
            <person name="Myers T."/>
            <person name="Yan Y."/>
            <person name="Sichtig H."/>
        </authorList>
    </citation>
    <scope>NUCLEOTIDE SEQUENCE [LARGE SCALE GENOMIC DNA]</scope>
    <source>
        <strain evidence="5 6">FDAARGOS_1049</strain>
        <plasmid evidence="5 6">unnamed</plasmid>
    </source>
</reference>
<evidence type="ECO:0000256" key="2">
    <source>
        <dbReference type="ARBA" id="ARBA00023067"/>
    </source>
</evidence>
<dbReference type="Gene3D" id="4.10.520.10">
    <property type="entry name" value="IHF-like DNA-binding proteins"/>
    <property type="match status" value="1"/>
</dbReference>
<dbReference type="KEGG" id="pgis:I6I06_28465"/>
<comment type="similarity">
    <text evidence="1 4">Belongs to the bacterial histone-like protein family.</text>
</comment>
<dbReference type="GO" id="GO:0003677">
    <property type="term" value="F:DNA binding"/>
    <property type="evidence" value="ECO:0007669"/>
    <property type="project" value="UniProtKB-KW"/>
</dbReference>
<gene>
    <name evidence="5" type="ORF">I6I06_28465</name>
</gene>